<evidence type="ECO:0000313" key="5">
    <source>
        <dbReference type="Proteomes" id="UP001519309"/>
    </source>
</evidence>
<keyword evidence="5" id="KW-1185">Reference proteome</keyword>
<dbReference type="Proteomes" id="UP001519309">
    <property type="component" value="Unassembled WGS sequence"/>
</dbReference>
<evidence type="ECO:0000313" key="2">
    <source>
        <dbReference type="EMBL" id="ANP50024.1"/>
    </source>
</evidence>
<evidence type="ECO:0000313" key="3">
    <source>
        <dbReference type="EMBL" id="MBP2048371.1"/>
    </source>
</evidence>
<gene>
    <name evidence="2" type="ORF">AVL59_10735</name>
    <name evidence="3" type="ORF">J2Z21_001295</name>
</gene>
<accession>A0A1B1ATX8</accession>
<dbReference type="AlphaFoldDB" id="A0A1B1ATX8"/>
<feature type="chain" id="PRO_5039252209" evidence="1">
    <location>
        <begin position="29"/>
        <end position="68"/>
    </location>
</feature>
<feature type="signal peptide" evidence="1">
    <location>
        <begin position="1"/>
        <end position="28"/>
    </location>
</feature>
<keyword evidence="1" id="KW-0732">Signal</keyword>
<dbReference type="EMBL" id="JAGGLP010000002">
    <property type="protein sequence ID" value="MBP2048371.1"/>
    <property type="molecule type" value="Genomic_DNA"/>
</dbReference>
<dbReference type="EMBL" id="CP016279">
    <property type="protein sequence ID" value="ANP50024.1"/>
    <property type="molecule type" value="Genomic_DNA"/>
</dbReference>
<dbReference type="KEGG" id="sgs:AVL59_10735"/>
<proteinExistence type="predicted"/>
<organism evidence="2 4">
    <name type="scientific">Streptomyces griseochromogenes</name>
    <dbReference type="NCBI Taxonomy" id="68214"/>
    <lineage>
        <taxon>Bacteria</taxon>
        <taxon>Bacillati</taxon>
        <taxon>Actinomycetota</taxon>
        <taxon>Actinomycetes</taxon>
        <taxon>Kitasatosporales</taxon>
        <taxon>Streptomycetaceae</taxon>
        <taxon>Streptomyces</taxon>
    </lineage>
</organism>
<protein>
    <submittedName>
        <fullName evidence="2">Uncharacterized protein</fullName>
    </submittedName>
</protein>
<reference evidence="2 4" key="1">
    <citation type="submission" date="2016-06" db="EMBL/GenBank/DDBJ databases">
        <title>Complete genome sequence of Streptomyces griseochromogenes ATCC 14511, the Blasticidin S producer.</title>
        <authorList>
            <person name="Wu L."/>
        </authorList>
    </citation>
    <scope>NUCLEOTIDE SEQUENCE [LARGE SCALE GENOMIC DNA]</scope>
    <source>
        <strain evidence="2 4">ATCC 14511</strain>
    </source>
</reference>
<name>A0A1B1ATX8_9ACTN</name>
<evidence type="ECO:0000313" key="4">
    <source>
        <dbReference type="Proteomes" id="UP000092659"/>
    </source>
</evidence>
<dbReference type="Proteomes" id="UP000092659">
    <property type="component" value="Chromosome"/>
</dbReference>
<evidence type="ECO:0000256" key="1">
    <source>
        <dbReference type="SAM" id="SignalP"/>
    </source>
</evidence>
<reference evidence="3 5" key="2">
    <citation type="submission" date="2021-03" db="EMBL/GenBank/DDBJ databases">
        <title>Genomic Encyclopedia of Type Strains, Phase IV (KMG-IV): sequencing the most valuable type-strain genomes for metagenomic binning, comparative biology and taxonomic classification.</title>
        <authorList>
            <person name="Goeker M."/>
        </authorList>
    </citation>
    <scope>NUCLEOTIDE SEQUENCE [LARGE SCALE GENOMIC DNA]</scope>
    <source>
        <strain evidence="3 5">DSM 40499</strain>
    </source>
</reference>
<sequence>MPVPYHRTRAASALVLATGLLVTVPVMAVQAAAGSEATKSAPQAAAVHSCTYRSTVGYACDYCYGTAT</sequence>
<dbReference type="RefSeq" id="WP_067302064.1">
    <property type="nucleotide sequence ID" value="NZ_CP016279.1"/>
</dbReference>